<protein>
    <recommendedName>
        <fullName evidence="6 7">Large ribosomal subunit protein uL18</fullName>
    </recommendedName>
</protein>
<keyword evidence="3 7" id="KW-0694">RNA-binding</keyword>
<name>A0A9C9EQ12_UNCW3</name>
<dbReference type="InterPro" id="IPR005484">
    <property type="entry name" value="Ribosomal_uL18_bac/plant/anim"/>
</dbReference>
<dbReference type="CDD" id="cd00432">
    <property type="entry name" value="Ribosomal_L18_L5e"/>
    <property type="match status" value="1"/>
</dbReference>
<dbReference type="InterPro" id="IPR004389">
    <property type="entry name" value="Ribosomal_uL18_bac-type"/>
</dbReference>
<evidence type="ECO:0000256" key="6">
    <source>
        <dbReference type="ARBA" id="ARBA00035197"/>
    </source>
</evidence>
<comment type="subunit">
    <text evidence="7">Part of the 50S ribosomal subunit; part of the 5S rRNA/L5/L18/L25 subcomplex. Contacts the 5S and 23S rRNAs.</text>
</comment>
<comment type="similarity">
    <text evidence="1 7">Belongs to the universal ribosomal protein uL18 family.</text>
</comment>
<dbReference type="GO" id="GO:0006412">
    <property type="term" value="P:translation"/>
    <property type="evidence" value="ECO:0007669"/>
    <property type="project" value="UniProtKB-UniRule"/>
</dbReference>
<keyword evidence="2 7" id="KW-0699">rRNA-binding</keyword>
<dbReference type="GO" id="GO:0005737">
    <property type="term" value="C:cytoplasm"/>
    <property type="evidence" value="ECO:0007669"/>
    <property type="project" value="UniProtKB-ARBA"/>
</dbReference>
<evidence type="ECO:0000313" key="8">
    <source>
        <dbReference type="EMBL" id="HEC79401.1"/>
    </source>
</evidence>
<dbReference type="FunFam" id="3.30.420.100:FF:000001">
    <property type="entry name" value="50S ribosomal protein L18"/>
    <property type="match status" value="1"/>
</dbReference>
<comment type="function">
    <text evidence="7">This is one of the proteins that bind and probably mediate the attachment of the 5S RNA into the large ribosomal subunit, where it forms part of the central protuberance.</text>
</comment>
<dbReference type="Gene3D" id="3.30.420.100">
    <property type="match status" value="1"/>
</dbReference>
<dbReference type="SUPFAM" id="SSF53137">
    <property type="entry name" value="Translational machinery components"/>
    <property type="match status" value="1"/>
</dbReference>
<evidence type="ECO:0000256" key="5">
    <source>
        <dbReference type="ARBA" id="ARBA00023274"/>
    </source>
</evidence>
<reference evidence="8" key="1">
    <citation type="journal article" date="2020" name="mSystems">
        <title>Genome- and Community-Level Interaction Insights into Carbon Utilization and Element Cycling Functions of Hydrothermarchaeota in Hydrothermal Sediment.</title>
        <authorList>
            <person name="Zhou Z."/>
            <person name="Liu Y."/>
            <person name="Xu W."/>
            <person name="Pan J."/>
            <person name="Luo Z.H."/>
            <person name="Li M."/>
        </authorList>
    </citation>
    <scope>NUCLEOTIDE SEQUENCE</scope>
    <source>
        <strain evidence="8">HyVt-388</strain>
    </source>
</reference>
<evidence type="ECO:0000256" key="4">
    <source>
        <dbReference type="ARBA" id="ARBA00022980"/>
    </source>
</evidence>
<evidence type="ECO:0000256" key="2">
    <source>
        <dbReference type="ARBA" id="ARBA00022730"/>
    </source>
</evidence>
<dbReference type="PANTHER" id="PTHR12899:SF3">
    <property type="entry name" value="LARGE RIBOSOMAL SUBUNIT PROTEIN UL18M"/>
    <property type="match status" value="1"/>
</dbReference>
<dbReference type="InterPro" id="IPR057268">
    <property type="entry name" value="Ribosomal_L18"/>
</dbReference>
<evidence type="ECO:0000313" key="9">
    <source>
        <dbReference type="Proteomes" id="UP000885826"/>
    </source>
</evidence>
<comment type="caution">
    <text evidence="8">The sequence shown here is derived from an EMBL/GenBank/DDBJ whole genome shotgun (WGS) entry which is preliminary data.</text>
</comment>
<dbReference type="HAMAP" id="MF_01337_B">
    <property type="entry name" value="Ribosomal_uL18_B"/>
    <property type="match status" value="1"/>
</dbReference>
<dbReference type="GO" id="GO:0008097">
    <property type="term" value="F:5S rRNA binding"/>
    <property type="evidence" value="ECO:0007669"/>
    <property type="project" value="TreeGrafter"/>
</dbReference>
<dbReference type="Proteomes" id="UP000885826">
    <property type="component" value="Unassembled WGS sequence"/>
</dbReference>
<dbReference type="Pfam" id="PF00861">
    <property type="entry name" value="Ribosomal_L18p"/>
    <property type="match status" value="1"/>
</dbReference>
<dbReference type="NCBIfam" id="TIGR00060">
    <property type="entry name" value="L18_bact"/>
    <property type="match status" value="1"/>
</dbReference>
<keyword evidence="4 7" id="KW-0689">Ribosomal protein</keyword>
<proteinExistence type="inferred from homology"/>
<dbReference type="GO" id="GO:0003735">
    <property type="term" value="F:structural constituent of ribosome"/>
    <property type="evidence" value="ECO:0007669"/>
    <property type="project" value="InterPro"/>
</dbReference>
<dbReference type="PANTHER" id="PTHR12899">
    <property type="entry name" value="39S RIBOSOMAL PROTEIN L18, MITOCHONDRIAL"/>
    <property type="match status" value="1"/>
</dbReference>
<accession>A0A9C9EQ12</accession>
<gene>
    <name evidence="7" type="primary">rplR</name>
    <name evidence="8" type="ORF">ENI34_09750</name>
</gene>
<dbReference type="GO" id="GO:1990904">
    <property type="term" value="C:ribonucleoprotein complex"/>
    <property type="evidence" value="ECO:0007669"/>
    <property type="project" value="UniProtKB-KW"/>
</dbReference>
<dbReference type="GO" id="GO:0005840">
    <property type="term" value="C:ribosome"/>
    <property type="evidence" value="ECO:0007669"/>
    <property type="project" value="UniProtKB-KW"/>
</dbReference>
<sequence length="114" mass="13002">MRLTGRKRRHQRIRKKIKGTQTRPRLCVFRSNRNISAQIIDDTQQKVLFGVSSAALKELNKKNKIEVAMEIGKRIGKLALEKGIKQVAFDRGGYRYHGRVKALAQGAREAGLKF</sequence>
<keyword evidence="5 7" id="KW-0687">Ribonucleoprotein</keyword>
<evidence type="ECO:0000256" key="1">
    <source>
        <dbReference type="ARBA" id="ARBA00007116"/>
    </source>
</evidence>
<evidence type="ECO:0000256" key="7">
    <source>
        <dbReference type="HAMAP-Rule" id="MF_01337"/>
    </source>
</evidence>
<dbReference type="EMBL" id="DRIG01000100">
    <property type="protein sequence ID" value="HEC79401.1"/>
    <property type="molecule type" value="Genomic_DNA"/>
</dbReference>
<evidence type="ECO:0000256" key="3">
    <source>
        <dbReference type="ARBA" id="ARBA00022884"/>
    </source>
</evidence>
<dbReference type="AlphaFoldDB" id="A0A9C9EQ12"/>
<organism evidence="8 9">
    <name type="scientific">candidate division WOR-3 bacterium</name>
    <dbReference type="NCBI Taxonomy" id="2052148"/>
    <lineage>
        <taxon>Bacteria</taxon>
        <taxon>Bacteria division WOR-3</taxon>
    </lineage>
</organism>